<keyword evidence="2" id="KW-1185">Reference proteome</keyword>
<accession>A0A8J2XS68</accession>
<dbReference type="EMBL" id="BMJC01000001">
    <property type="protein sequence ID" value="GGA92657.1"/>
    <property type="molecule type" value="Genomic_DNA"/>
</dbReference>
<sequence>MENEVKLLGGVCKLVFTYYPNRTVAIIATLISTGEEWCVPTVNYERFYQGYSYRKQLAFPNVVVKNYSENDGVYQQLVDAEVIIPGPYLAGSGGTVIAGTLTEKWQQLAQEQLKKAK</sequence>
<reference evidence="1" key="2">
    <citation type="submission" date="2020-09" db="EMBL/GenBank/DDBJ databases">
        <authorList>
            <person name="Sun Q."/>
            <person name="Zhou Y."/>
        </authorList>
    </citation>
    <scope>NUCLEOTIDE SEQUENCE</scope>
    <source>
        <strain evidence="1">CGMCC 1.15448</strain>
    </source>
</reference>
<proteinExistence type="predicted"/>
<organism evidence="1 2">
    <name type="scientific">Puia dinghuensis</name>
    <dbReference type="NCBI Taxonomy" id="1792502"/>
    <lineage>
        <taxon>Bacteria</taxon>
        <taxon>Pseudomonadati</taxon>
        <taxon>Bacteroidota</taxon>
        <taxon>Chitinophagia</taxon>
        <taxon>Chitinophagales</taxon>
        <taxon>Chitinophagaceae</taxon>
        <taxon>Puia</taxon>
    </lineage>
</organism>
<dbReference type="AlphaFoldDB" id="A0A8J2XS68"/>
<comment type="caution">
    <text evidence="1">The sequence shown here is derived from an EMBL/GenBank/DDBJ whole genome shotgun (WGS) entry which is preliminary data.</text>
</comment>
<reference evidence="1" key="1">
    <citation type="journal article" date="2014" name="Int. J. Syst. Evol. Microbiol.">
        <title>Complete genome sequence of Corynebacterium casei LMG S-19264T (=DSM 44701T), isolated from a smear-ripened cheese.</title>
        <authorList>
            <consortium name="US DOE Joint Genome Institute (JGI-PGF)"/>
            <person name="Walter F."/>
            <person name="Albersmeier A."/>
            <person name="Kalinowski J."/>
            <person name="Ruckert C."/>
        </authorList>
    </citation>
    <scope>NUCLEOTIDE SEQUENCE</scope>
    <source>
        <strain evidence="1">CGMCC 1.15448</strain>
    </source>
</reference>
<evidence type="ECO:0000313" key="1">
    <source>
        <dbReference type="EMBL" id="GGA92657.1"/>
    </source>
</evidence>
<name>A0A8J2XS68_9BACT</name>
<dbReference type="RefSeq" id="WP_188930095.1">
    <property type="nucleotide sequence ID" value="NZ_BMJC01000001.1"/>
</dbReference>
<dbReference type="Proteomes" id="UP000607559">
    <property type="component" value="Unassembled WGS sequence"/>
</dbReference>
<gene>
    <name evidence="1" type="ORF">GCM10011511_15060</name>
</gene>
<evidence type="ECO:0000313" key="2">
    <source>
        <dbReference type="Proteomes" id="UP000607559"/>
    </source>
</evidence>
<protein>
    <submittedName>
        <fullName evidence="1">Uncharacterized protein</fullName>
    </submittedName>
</protein>